<sequence>MGREENPTSITRHARFLYELLEEEEFDEVIMGLDAIAFQQAAWEADQEENFDGDHCTGPEDLGSFVDRVPNTIQRVTEGEEDLRFPSVVHVPTLRGLINNVINSQIYGTPFERMFELIRQAIGDYIVGCMRQLEECPEDASWPRNIPANIFAVLARIMLRIQLDLLIALRDWYNLLEFD</sequence>
<name>A0A4P7NP59_PYROR</name>
<accession>A0A4P7NP59</accession>
<organism evidence="1 2">
    <name type="scientific">Pyricularia oryzae</name>
    <name type="common">Rice blast fungus</name>
    <name type="synonym">Magnaporthe oryzae</name>
    <dbReference type="NCBI Taxonomy" id="318829"/>
    <lineage>
        <taxon>Eukaryota</taxon>
        <taxon>Fungi</taxon>
        <taxon>Dikarya</taxon>
        <taxon>Ascomycota</taxon>
        <taxon>Pezizomycotina</taxon>
        <taxon>Sordariomycetes</taxon>
        <taxon>Sordariomycetidae</taxon>
        <taxon>Magnaporthales</taxon>
        <taxon>Pyriculariaceae</taxon>
        <taxon>Pyricularia</taxon>
    </lineage>
</organism>
<dbReference type="VEuPathDB" id="FungiDB:M_BR32_EuGene_00129001"/>
<dbReference type="EMBL" id="CP034209">
    <property type="protein sequence ID" value="QBZ64135.1"/>
    <property type="molecule type" value="Genomic_DNA"/>
</dbReference>
<dbReference type="Proteomes" id="UP000294847">
    <property type="component" value="Chromosome 6"/>
</dbReference>
<gene>
    <name evidence="1" type="ORF">PoMZ_05828</name>
</gene>
<evidence type="ECO:0000313" key="1">
    <source>
        <dbReference type="EMBL" id="QBZ64135.1"/>
    </source>
</evidence>
<evidence type="ECO:0000313" key="2">
    <source>
        <dbReference type="Proteomes" id="UP000294847"/>
    </source>
</evidence>
<protein>
    <submittedName>
        <fullName evidence="1">Uncharacterized protein</fullName>
    </submittedName>
</protein>
<reference evidence="1 2" key="1">
    <citation type="journal article" date="2019" name="Mol. Biol. Evol.">
        <title>Blast fungal genomes show frequent chromosomal changes, gene gains and losses, and effector gene turnover.</title>
        <authorList>
            <person name="Gomez Luciano L.B."/>
            <person name="Jason Tsai I."/>
            <person name="Chuma I."/>
            <person name="Tosa Y."/>
            <person name="Chen Y.H."/>
            <person name="Li J.Y."/>
            <person name="Li M.Y."/>
            <person name="Jade Lu M.Y."/>
            <person name="Nakayashiki H."/>
            <person name="Li W.H."/>
        </authorList>
    </citation>
    <scope>NUCLEOTIDE SEQUENCE [LARGE SCALE GENOMIC DNA]</scope>
    <source>
        <strain evidence="1">MZ5-1-6</strain>
    </source>
</reference>
<proteinExistence type="predicted"/>
<dbReference type="AlphaFoldDB" id="A0A4P7NP59"/>